<dbReference type="RefSeq" id="WP_197529106.1">
    <property type="nucleotide sequence ID" value="NZ_CP036278.1"/>
</dbReference>
<evidence type="ECO:0000313" key="3">
    <source>
        <dbReference type="EMBL" id="QDU55823.1"/>
    </source>
</evidence>
<feature type="compositionally biased region" description="Low complexity" evidence="1">
    <location>
        <begin position="1"/>
        <end position="14"/>
    </location>
</feature>
<dbReference type="EMBL" id="CP036278">
    <property type="protein sequence ID" value="QDU55823.1"/>
    <property type="molecule type" value="Genomic_DNA"/>
</dbReference>
<feature type="region of interest" description="Disordered" evidence="1">
    <location>
        <begin position="1"/>
        <end position="20"/>
    </location>
</feature>
<dbReference type="KEGG" id="amuc:Pan181_20200"/>
<dbReference type="InterPro" id="IPR013424">
    <property type="entry name" value="Ice-binding_C"/>
</dbReference>
<dbReference type="InterPro" id="IPR018247">
    <property type="entry name" value="EF_Hand_1_Ca_BS"/>
</dbReference>
<gene>
    <name evidence="3" type="ORF">Pan181_20200</name>
</gene>
<organism evidence="3 4">
    <name type="scientific">Aeoliella mucimassa</name>
    <dbReference type="NCBI Taxonomy" id="2527972"/>
    <lineage>
        <taxon>Bacteria</taxon>
        <taxon>Pseudomonadati</taxon>
        <taxon>Planctomycetota</taxon>
        <taxon>Planctomycetia</taxon>
        <taxon>Pirellulales</taxon>
        <taxon>Lacipirellulaceae</taxon>
        <taxon>Aeoliella</taxon>
    </lineage>
</organism>
<protein>
    <submittedName>
        <fullName evidence="3">PEP-CTERM motif protein</fullName>
    </submittedName>
</protein>
<dbReference type="NCBIfam" id="TIGR02595">
    <property type="entry name" value="PEP_CTERM"/>
    <property type="match status" value="1"/>
</dbReference>
<accession>A0A518AM67</accession>
<reference evidence="3 4" key="1">
    <citation type="submission" date="2019-02" db="EMBL/GenBank/DDBJ databases">
        <title>Deep-cultivation of Planctomycetes and their phenomic and genomic characterization uncovers novel biology.</title>
        <authorList>
            <person name="Wiegand S."/>
            <person name="Jogler M."/>
            <person name="Boedeker C."/>
            <person name="Pinto D."/>
            <person name="Vollmers J."/>
            <person name="Rivas-Marin E."/>
            <person name="Kohn T."/>
            <person name="Peeters S.H."/>
            <person name="Heuer A."/>
            <person name="Rast P."/>
            <person name="Oberbeckmann S."/>
            <person name="Bunk B."/>
            <person name="Jeske O."/>
            <person name="Meyerdierks A."/>
            <person name="Storesund J.E."/>
            <person name="Kallscheuer N."/>
            <person name="Luecker S."/>
            <person name="Lage O.M."/>
            <person name="Pohl T."/>
            <person name="Merkel B.J."/>
            <person name="Hornburger P."/>
            <person name="Mueller R.-W."/>
            <person name="Bruemmer F."/>
            <person name="Labrenz M."/>
            <person name="Spormann A.M."/>
            <person name="Op den Camp H."/>
            <person name="Overmann J."/>
            <person name="Amann R."/>
            <person name="Jetten M.S.M."/>
            <person name="Mascher T."/>
            <person name="Medema M.H."/>
            <person name="Devos D.P."/>
            <person name="Kaster A.-K."/>
            <person name="Ovreas L."/>
            <person name="Rohde M."/>
            <person name="Galperin M.Y."/>
            <person name="Jogler C."/>
        </authorList>
    </citation>
    <scope>NUCLEOTIDE SEQUENCE [LARGE SCALE GENOMIC DNA]</scope>
    <source>
        <strain evidence="3 4">Pan181</strain>
    </source>
</reference>
<evidence type="ECO:0000313" key="4">
    <source>
        <dbReference type="Proteomes" id="UP000315750"/>
    </source>
</evidence>
<feature type="domain" description="Ice-binding protein C-terminal" evidence="2">
    <location>
        <begin position="275"/>
        <end position="298"/>
    </location>
</feature>
<proteinExistence type="predicted"/>
<evidence type="ECO:0000259" key="2">
    <source>
        <dbReference type="Pfam" id="PF07589"/>
    </source>
</evidence>
<keyword evidence="4" id="KW-1185">Reference proteome</keyword>
<dbReference type="Pfam" id="PF07589">
    <property type="entry name" value="PEP-CTERM"/>
    <property type="match status" value="1"/>
</dbReference>
<dbReference type="PROSITE" id="PS00018">
    <property type="entry name" value="EF_HAND_1"/>
    <property type="match status" value="1"/>
</dbReference>
<dbReference type="Proteomes" id="UP000315750">
    <property type="component" value="Chromosome"/>
</dbReference>
<name>A0A518AM67_9BACT</name>
<dbReference type="AlphaFoldDB" id="A0A518AM67"/>
<evidence type="ECO:0000256" key="1">
    <source>
        <dbReference type="SAM" id="MobiDB-lite"/>
    </source>
</evidence>
<sequence>MSRSSVSPSTNGSSPDRPANHMRKVYSVAAAATAGLVSAQADGAVRYSGVQDISIELGYSQDLSIDADEYADIRLKNSDYFGGPYQGASVLFSPGRLLTFNVDGRPLVYAKALDEGYGINASSIGDYFFGSMAYGVANPYAEFNNVDGAFLGLSFPIADDLHYGWVRVTIDNAAGSFVINDWAYNDEPSVGLLAGEMPGPLTADFNNDGRVDLADYTVWRDNLGADESTGVLNGNGTNDGLVDSADYDLWKANFGNSTFTGDPIVPSTAPLSTAAVPEPGTLGMLAAGSLGIAALRRRNARRG</sequence>